<dbReference type="AlphaFoldDB" id="A0A268EIY5"/>
<sequence>MQIEFDIFADSLQTPELPAKDKQPHEMTLAQFLASPDWVAYPDPKPTGKSMGMYLMKQPDGTDWMGGWIGKFKDQRKAKMEFHYSQVFRTVHWGKDDVDPKVLSQYPKLAKAQEAVHQYLSWIQFDMRGDYIEVGLPSGTRFFHILDFPLYCRVSVRGFVKNHGLDHFPLELENLESIFNQVEVAAIAIERFVSKFLNAGHRPRFLIPEYMSLTNGTTGDEVRFRKPISFKDGQPEFETFTGVTVFNYFSDVPSVEYVDQGKTQVWSLYPSQILAVKIDGNWKECPLKIR</sequence>
<organism evidence="1 2">
    <name type="scientific">Paenibacillus campinasensis</name>
    <dbReference type="NCBI Taxonomy" id="66347"/>
    <lineage>
        <taxon>Bacteria</taxon>
        <taxon>Bacillati</taxon>
        <taxon>Bacillota</taxon>
        <taxon>Bacilli</taxon>
        <taxon>Bacillales</taxon>
        <taxon>Paenibacillaceae</taxon>
        <taxon>Paenibacillus</taxon>
    </lineage>
</organism>
<gene>
    <name evidence="1" type="ORF">CHH67_21065</name>
</gene>
<dbReference type="Proteomes" id="UP000215596">
    <property type="component" value="Unassembled WGS sequence"/>
</dbReference>
<comment type="caution">
    <text evidence="1">The sequence shown here is derived from an EMBL/GenBank/DDBJ whole genome shotgun (WGS) entry which is preliminary data.</text>
</comment>
<dbReference type="EMBL" id="NPBY01000073">
    <property type="protein sequence ID" value="PAD73072.1"/>
    <property type="molecule type" value="Genomic_DNA"/>
</dbReference>
<dbReference type="RefSeq" id="WP_095267351.1">
    <property type="nucleotide sequence ID" value="NZ_NPBY01000073.1"/>
</dbReference>
<reference evidence="1 2" key="1">
    <citation type="submission" date="2017-07" db="EMBL/GenBank/DDBJ databases">
        <title>Isolation and whole genome analysis of endospore-forming bacteria from heroin.</title>
        <authorList>
            <person name="Kalinowski J."/>
            <person name="Ahrens B."/>
            <person name="Al-Dilaimi A."/>
            <person name="Winkler A."/>
            <person name="Wibberg D."/>
            <person name="Schleenbecker U."/>
            <person name="Ruckert C."/>
            <person name="Wolfel R."/>
            <person name="Grass G."/>
        </authorList>
    </citation>
    <scope>NUCLEOTIDE SEQUENCE [LARGE SCALE GENOMIC DNA]</scope>
    <source>
        <strain evidence="1 2">7537-G1</strain>
    </source>
</reference>
<dbReference type="OrthoDB" id="2988687at2"/>
<evidence type="ECO:0000313" key="1">
    <source>
        <dbReference type="EMBL" id="PAD73072.1"/>
    </source>
</evidence>
<accession>A0A268EIY5</accession>
<evidence type="ECO:0000313" key="2">
    <source>
        <dbReference type="Proteomes" id="UP000215596"/>
    </source>
</evidence>
<name>A0A268EIY5_9BACL</name>
<protein>
    <submittedName>
        <fullName evidence="1">Uncharacterized protein</fullName>
    </submittedName>
</protein>
<proteinExistence type="predicted"/>